<keyword evidence="1" id="KW-0175">Coiled coil</keyword>
<dbReference type="EMBL" id="JACAZI010000029">
    <property type="protein sequence ID" value="KAF7333469.1"/>
    <property type="molecule type" value="Genomic_DNA"/>
</dbReference>
<comment type="caution">
    <text evidence="2">The sequence shown here is derived from an EMBL/GenBank/DDBJ whole genome shotgun (WGS) entry which is preliminary data.</text>
</comment>
<protein>
    <submittedName>
        <fullName evidence="2">FabD/lysophospholipase-like protein</fullName>
    </submittedName>
</protein>
<dbReference type="SUPFAM" id="SSF52540">
    <property type="entry name" value="P-loop containing nucleoside triphosphate hydrolases"/>
    <property type="match status" value="1"/>
</dbReference>
<dbReference type="Proteomes" id="UP000620124">
    <property type="component" value="Unassembled WGS sequence"/>
</dbReference>
<reference evidence="2" key="1">
    <citation type="submission" date="2020-05" db="EMBL/GenBank/DDBJ databases">
        <title>Mycena genomes resolve the evolution of fungal bioluminescence.</title>
        <authorList>
            <person name="Tsai I.J."/>
        </authorList>
    </citation>
    <scope>NUCLEOTIDE SEQUENCE</scope>
    <source>
        <strain evidence="2">CCC161011</strain>
    </source>
</reference>
<proteinExistence type="predicted"/>
<dbReference type="Gene3D" id="3.40.50.300">
    <property type="entry name" value="P-loop containing nucleotide triphosphate hydrolases"/>
    <property type="match status" value="1"/>
</dbReference>
<feature type="coiled-coil region" evidence="1">
    <location>
        <begin position="53"/>
        <end position="80"/>
    </location>
</feature>
<evidence type="ECO:0000313" key="2">
    <source>
        <dbReference type="EMBL" id="KAF7333469.1"/>
    </source>
</evidence>
<dbReference type="OrthoDB" id="2941463at2759"/>
<sequence>MSTTRKPKDRPTTPQRSSSRLDWLGPLIVTARAFAAGTEALPIPYIRAAFGSVVVLLETVERVKKNRNDLEDLCKNAIEIMAILQQITLESHANYTVAEKLENLCWDFHNLLQTVVLAVEKLQSESLGVRGHVKEFLLSRSISEDITRYQKNVQELGLRIKLVAAIDTNVQVHKIHQTLTTVIKPNLPILQATEKTNTCPPPSRIFQGREVILDKMHHFFTANKGNQHIYVLHGLGGVGKTQIALKFIKELSSDFSDRFFVDTSTNETIDAGLKKIAVAKCFGNSAKDGLLWLTSNVKEWLLFFDNADDPTINLNAFIPQCDHGNIIITSRNPGLCIYAGAHSQVSDMNEEEALALLLRSAAQGDSLSNCQIAAEIVKV</sequence>
<organism evidence="2 3">
    <name type="scientific">Mycena venus</name>
    <dbReference type="NCBI Taxonomy" id="2733690"/>
    <lineage>
        <taxon>Eukaryota</taxon>
        <taxon>Fungi</taxon>
        <taxon>Dikarya</taxon>
        <taxon>Basidiomycota</taxon>
        <taxon>Agaricomycotina</taxon>
        <taxon>Agaricomycetes</taxon>
        <taxon>Agaricomycetidae</taxon>
        <taxon>Agaricales</taxon>
        <taxon>Marasmiineae</taxon>
        <taxon>Mycenaceae</taxon>
        <taxon>Mycena</taxon>
    </lineage>
</organism>
<keyword evidence="3" id="KW-1185">Reference proteome</keyword>
<dbReference type="InterPro" id="IPR059179">
    <property type="entry name" value="MLKL-like_MCAfunc"/>
</dbReference>
<evidence type="ECO:0000313" key="3">
    <source>
        <dbReference type="Proteomes" id="UP000620124"/>
    </source>
</evidence>
<gene>
    <name evidence="2" type="ORF">MVEN_02363100</name>
</gene>
<dbReference type="AlphaFoldDB" id="A0A8H6X3Q3"/>
<evidence type="ECO:0000256" key="1">
    <source>
        <dbReference type="SAM" id="Coils"/>
    </source>
</evidence>
<dbReference type="CDD" id="cd21037">
    <property type="entry name" value="MLKL_NTD"/>
    <property type="match status" value="1"/>
</dbReference>
<name>A0A8H6X3Q3_9AGAR</name>
<accession>A0A8H6X3Q3</accession>
<dbReference type="InterPro" id="IPR027417">
    <property type="entry name" value="P-loop_NTPase"/>
</dbReference>